<dbReference type="Gene3D" id="1.25.40.10">
    <property type="entry name" value="Tetratricopeptide repeat domain"/>
    <property type="match status" value="1"/>
</dbReference>
<dbReference type="SMART" id="SM00671">
    <property type="entry name" value="SEL1"/>
    <property type="match status" value="2"/>
</dbReference>
<evidence type="ECO:0000256" key="1">
    <source>
        <dbReference type="ARBA" id="ARBA00038101"/>
    </source>
</evidence>
<dbReference type="SUPFAM" id="SSF81901">
    <property type="entry name" value="HCP-like"/>
    <property type="match status" value="1"/>
</dbReference>
<comment type="similarity">
    <text evidence="1">Belongs to the sel-1 family.</text>
</comment>
<evidence type="ECO:0000313" key="2">
    <source>
        <dbReference type="EMBL" id="CAE0364681.1"/>
    </source>
</evidence>
<name>A0A7S3NL16_9STRA</name>
<dbReference type="EMBL" id="HBIJ01007676">
    <property type="protein sequence ID" value="CAE0364681.1"/>
    <property type="molecule type" value="Transcribed_RNA"/>
</dbReference>
<protein>
    <recommendedName>
        <fullName evidence="3">Sel1 repeat family protein</fullName>
    </recommendedName>
</protein>
<dbReference type="InterPro" id="IPR006597">
    <property type="entry name" value="Sel1-like"/>
</dbReference>
<dbReference type="AlphaFoldDB" id="A0A7S3NL16"/>
<reference evidence="2" key="1">
    <citation type="submission" date="2021-01" db="EMBL/GenBank/DDBJ databases">
        <authorList>
            <person name="Corre E."/>
            <person name="Pelletier E."/>
            <person name="Niang G."/>
            <person name="Scheremetjew M."/>
            <person name="Finn R."/>
            <person name="Kale V."/>
            <person name="Holt S."/>
            <person name="Cochrane G."/>
            <person name="Meng A."/>
            <person name="Brown T."/>
            <person name="Cohen L."/>
        </authorList>
    </citation>
    <scope>NUCLEOTIDE SEQUENCE</scope>
    <source>
        <strain evidence="2">CCMP1510</strain>
    </source>
</reference>
<accession>A0A7S3NL16</accession>
<evidence type="ECO:0008006" key="3">
    <source>
        <dbReference type="Google" id="ProtNLM"/>
    </source>
</evidence>
<dbReference type="PANTHER" id="PTHR11102">
    <property type="entry name" value="SEL-1-LIKE PROTEIN"/>
    <property type="match status" value="1"/>
</dbReference>
<proteinExistence type="inferred from homology"/>
<gene>
    <name evidence="2" type="ORF">ALAG00032_LOCUS5422</name>
</gene>
<dbReference type="InterPro" id="IPR011990">
    <property type="entry name" value="TPR-like_helical_dom_sf"/>
</dbReference>
<dbReference type="PANTHER" id="PTHR11102:SF160">
    <property type="entry name" value="ERAD-ASSOCIATED E3 UBIQUITIN-PROTEIN LIGASE COMPONENT HRD3"/>
    <property type="match status" value="1"/>
</dbReference>
<organism evidence="2">
    <name type="scientific">Aureoumbra lagunensis</name>
    <dbReference type="NCBI Taxonomy" id="44058"/>
    <lineage>
        <taxon>Eukaryota</taxon>
        <taxon>Sar</taxon>
        <taxon>Stramenopiles</taxon>
        <taxon>Ochrophyta</taxon>
        <taxon>Pelagophyceae</taxon>
        <taxon>Pelagomonadales</taxon>
        <taxon>Aureoumbra</taxon>
    </lineage>
</organism>
<sequence length="103" mass="12139">MAVEWYHRAADQGDADARCYLGHCYYFGQGVEQNYNLAVEWYHRAADQGDADAQCHLGHCYYFGQGLEQNYDTALEWYRLAADQSSKHRKTFRRMILTAAWYR</sequence>
<dbReference type="Pfam" id="PF08238">
    <property type="entry name" value="Sel1"/>
    <property type="match status" value="3"/>
</dbReference>
<dbReference type="InterPro" id="IPR050767">
    <property type="entry name" value="Sel1_AlgK"/>
</dbReference>